<evidence type="ECO:0000313" key="2">
    <source>
        <dbReference type="EMBL" id="SDN28417.1"/>
    </source>
</evidence>
<sequence>MVGMAAPAVLDVAPWDDFRAAACGALEALHERLGWDVWVVTRVVDDRQVVLHAHPPDVIRAGTWLPWADTFCRAMVTGEAPRAATVTAAVPAFAKRMSGPVARIAAYIGVPLVGPDGELFGTLCAWGFRARPRSAARDLHLVETVARLLSTLISLGMTPSDPPVAPRA</sequence>
<dbReference type="Gene3D" id="3.30.450.40">
    <property type="match status" value="1"/>
</dbReference>
<dbReference type="InterPro" id="IPR029016">
    <property type="entry name" value="GAF-like_dom_sf"/>
</dbReference>
<dbReference type="PANTHER" id="PTHR43102">
    <property type="entry name" value="SLR1143 PROTEIN"/>
    <property type="match status" value="1"/>
</dbReference>
<evidence type="ECO:0000313" key="3">
    <source>
        <dbReference type="Proteomes" id="UP000198680"/>
    </source>
</evidence>
<name>A0A1H0A4P0_9ACTN</name>
<evidence type="ECO:0000259" key="1">
    <source>
        <dbReference type="SMART" id="SM00065"/>
    </source>
</evidence>
<dbReference type="AlphaFoldDB" id="A0A1H0A4P0"/>
<dbReference type="Pfam" id="PF13185">
    <property type="entry name" value="GAF_2"/>
    <property type="match status" value="1"/>
</dbReference>
<dbReference type="PANTHER" id="PTHR43102:SF2">
    <property type="entry name" value="GAF DOMAIN-CONTAINING PROTEIN"/>
    <property type="match status" value="1"/>
</dbReference>
<dbReference type="STRING" id="1137991.SAMN05660642_04497"/>
<dbReference type="Proteomes" id="UP000198680">
    <property type="component" value="Unassembled WGS sequence"/>
</dbReference>
<reference evidence="3" key="1">
    <citation type="submission" date="2016-10" db="EMBL/GenBank/DDBJ databases">
        <authorList>
            <person name="Varghese N."/>
            <person name="Submissions S."/>
        </authorList>
    </citation>
    <scope>NUCLEOTIDE SEQUENCE [LARGE SCALE GENOMIC DNA]</scope>
    <source>
        <strain evidence="3">DSM 45419</strain>
    </source>
</reference>
<gene>
    <name evidence="2" type="ORF">SAMN05660642_04497</name>
</gene>
<dbReference type="InterPro" id="IPR003018">
    <property type="entry name" value="GAF"/>
</dbReference>
<keyword evidence="3" id="KW-1185">Reference proteome</keyword>
<feature type="domain" description="GAF" evidence="1">
    <location>
        <begin position="17"/>
        <end position="163"/>
    </location>
</feature>
<proteinExistence type="predicted"/>
<protein>
    <submittedName>
        <fullName evidence="2">GAF domain-containing protein</fullName>
    </submittedName>
</protein>
<dbReference type="EMBL" id="FNHE01000015">
    <property type="protein sequence ID" value="SDN28417.1"/>
    <property type="molecule type" value="Genomic_DNA"/>
</dbReference>
<organism evidence="2 3">
    <name type="scientific">Geodermatophilus siccatus</name>
    <dbReference type="NCBI Taxonomy" id="1137991"/>
    <lineage>
        <taxon>Bacteria</taxon>
        <taxon>Bacillati</taxon>
        <taxon>Actinomycetota</taxon>
        <taxon>Actinomycetes</taxon>
        <taxon>Geodermatophilales</taxon>
        <taxon>Geodermatophilaceae</taxon>
        <taxon>Geodermatophilus</taxon>
    </lineage>
</organism>
<accession>A0A1H0A4P0</accession>
<dbReference type="SUPFAM" id="SSF55781">
    <property type="entry name" value="GAF domain-like"/>
    <property type="match status" value="1"/>
</dbReference>
<dbReference type="SMART" id="SM00065">
    <property type="entry name" value="GAF"/>
    <property type="match status" value="1"/>
</dbReference>